<feature type="active site" evidence="7">
    <location>
        <position position="90"/>
    </location>
</feature>
<dbReference type="EC" id="3.4.21.89" evidence="3 8"/>
<evidence type="ECO:0000256" key="3">
    <source>
        <dbReference type="ARBA" id="ARBA00013208"/>
    </source>
</evidence>
<evidence type="ECO:0000313" key="11">
    <source>
        <dbReference type="EMBL" id="AOU97574.1"/>
    </source>
</evidence>
<evidence type="ECO:0000256" key="7">
    <source>
        <dbReference type="PIRSR" id="PIRSR600223-1"/>
    </source>
</evidence>
<dbReference type="SUPFAM" id="SSF51306">
    <property type="entry name" value="LexA/Signal peptidase"/>
    <property type="match status" value="1"/>
</dbReference>
<feature type="active site" evidence="7">
    <location>
        <position position="145"/>
    </location>
</feature>
<keyword evidence="5 8" id="KW-0645">Protease</keyword>
<organism evidence="11 12">
    <name type="scientific">Acidihalobacter yilgarnensis</name>
    <dbReference type="NCBI Taxonomy" id="2819280"/>
    <lineage>
        <taxon>Bacteria</taxon>
        <taxon>Pseudomonadati</taxon>
        <taxon>Pseudomonadota</taxon>
        <taxon>Gammaproteobacteria</taxon>
        <taxon>Chromatiales</taxon>
        <taxon>Ectothiorhodospiraceae</taxon>
        <taxon>Acidihalobacter</taxon>
    </lineage>
</organism>
<comment type="catalytic activity">
    <reaction evidence="1 8">
        <text>Cleavage of hydrophobic, N-terminal signal or leader sequences from secreted and periplasmic proteins.</text>
        <dbReference type="EC" id="3.4.21.89"/>
    </reaction>
</comment>
<dbReference type="InterPro" id="IPR019758">
    <property type="entry name" value="Pept_S26A_signal_pept_1_CS"/>
</dbReference>
<evidence type="ECO:0000256" key="4">
    <source>
        <dbReference type="ARBA" id="ARBA00019232"/>
    </source>
</evidence>
<dbReference type="NCBIfam" id="TIGR02227">
    <property type="entry name" value="sigpep_I_bact"/>
    <property type="match status" value="1"/>
</dbReference>
<proteinExistence type="inferred from homology"/>
<dbReference type="CDD" id="cd06530">
    <property type="entry name" value="S26_SPase_I"/>
    <property type="match status" value="1"/>
</dbReference>
<protein>
    <recommendedName>
        <fullName evidence="4 8">Signal peptidase I</fullName>
        <ecNumber evidence="3 8">3.4.21.89</ecNumber>
    </recommendedName>
</protein>
<dbReference type="GO" id="GO:0009003">
    <property type="term" value="F:signal peptidase activity"/>
    <property type="evidence" value="ECO:0007669"/>
    <property type="project" value="UniProtKB-EC"/>
</dbReference>
<feature type="domain" description="Peptidase S26" evidence="10">
    <location>
        <begin position="60"/>
        <end position="261"/>
    </location>
</feature>
<comment type="caution">
    <text evidence="9">Lacks conserved residue(s) required for the propagation of feature annotation.</text>
</comment>
<dbReference type="KEGG" id="aprs:BI364_06025"/>
<dbReference type="Pfam" id="PF10502">
    <property type="entry name" value="Peptidase_S26"/>
    <property type="match status" value="1"/>
</dbReference>
<evidence type="ECO:0000256" key="5">
    <source>
        <dbReference type="ARBA" id="ARBA00022670"/>
    </source>
</evidence>
<dbReference type="GO" id="GO:0006465">
    <property type="term" value="P:signal peptide processing"/>
    <property type="evidence" value="ECO:0007669"/>
    <property type="project" value="InterPro"/>
</dbReference>
<reference evidence="12" key="1">
    <citation type="submission" date="2016-09" db="EMBL/GenBank/DDBJ databases">
        <title>Acidihalobacter prosperus F5.</title>
        <authorList>
            <person name="Khaleque H.N."/>
            <person name="Ramsay J.P."/>
            <person name="Kaksonen A.H."/>
            <person name="Boxall N.J."/>
            <person name="Watkin E.L.J."/>
        </authorList>
    </citation>
    <scope>NUCLEOTIDE SEQUENCE [LARGE SCALE GENOMIC DNA]</scope>
    <source>
        <strain evidence="12">F5</strain>
    </source>
</reference>
<dbReference type="InterPro" id="IPR019756">
    <property type="entry name" value="Pept_S26A_signal_pept_1_Ser-AS"/>
</dbReference>
<comment type="similarity">
    <text evidence="2 9">Belongs to the peptidase S26 family.</text>
</comment>
<dbReference type="InterPro" id="IPR036286">
    <property type="entry name" value="LexA/Signal_pep-like_sf"/>
</dbReference>
<evidence type="ECO:0000313" key="12">
    <source>
        <dbReference type="Proteomes" id="UP000095401"/>
    </source>
</evidence>
<dbReference type="Proteomes" id="UP000095401">
    <property type="component" value="Chromosome"/>
</dbReference>
<dbReference type="PRINTS" id="PR00727">
    <property type="entry name" value="LEADERPTASE"/>
</dbReference>
<evidence type="ECO:0000256" key="6">
    <source>
        <dbReference type="ARBA" id="ARBA00022801"/>
    </source>
</evidence>
<sequence length="280" mass="31531">MNFDLEFVLVVGVFLTGVIWLLDARWWGPKRRKLAYEAGLSGSTGVADEKADTSIAPWYVEYARSFFPVLLVVLLLRSFVAEPFRIPSGSMMPTLLVGDFILVNKFDFGLRLPLIHTKILPIGEPQRGDVVVFRYPRDPAIDYIKRIIGLPGDTITYDGNKLYINGKLVETKAIGRFPGEGPNHLMGGATVEQEDLPRRNGTVVKHDILIIPGRPVPTGTVVVPKGEYFVMGDNRDDSNDSRYWGFVPQKNLVGRAFLIWFNWDFQDGQADFHRIGDLIH</sequence>
<accession>A0A1D8IM84</accession>
<keyword evidence="8" id="KW-0812">Transmembrane</keyword>
<gene>
    <name evidence="11" type="ORF">BI364_06025</name>
</gene>
<keyword evidence="8" id="KW-1133">Transmembrane helix</keyword>
<keyword evidence="6 8" id="KW-0378">Hydrolase</keyword>
<feature type="transmembrane region" description="Helical" evidence="8">
    <location>
        <begin position="7"/>
        <end position="27"/>
    </location>
</feature>
<dbReference type="PANTHER" id="PTHR43390:SF1">
    <property type="entry name" value="CHLOROPLAST PROCESSING PEPTIDASE"/>
    <property type="match status" value="1"/>
</dbReference>
<dbReference type="AlphaFoldDB" id="A0A1D8IM84"/>
<name>A0A1D8IM84_9GAMM</name>
<dbReference type="GO" id="GO:0016020">
    <property type="term" value="C:membrane"/>
    <property type="evidence" value="ECO:0007669"/>
    <property type="project" value="UniProtKB-SubCell"/>
</dbReference>
<dbReference type="PROSITE" id="PS00501">
    <property type="entry name" value="SPASE_I_1"/>
    <property type="match status" value="1"/>
</dbReference>
<dbReference type="EMBL" id="CP017415">
    <property type="protein sequence ID" value="AOU97574.1"/>
    <property type="molecule type" value="Genomic_DNA"/>
</dbReference>
<dbReference type="Gene3D" id="2.10.109.10">
    <property type="entry name" value="Umud Fragment, subunit A"/>
    <property type="match status" value="1"/>
</dbReference>
<keyword evidence="8" id="KW-0472">Membrane</keyword>
<evidence type="ECO:0000256" key="8">
    <source>
        <dbReference type="RuleBase" id="RU003993"/>
    </source>
</evidence>
<dbReference type="InterPro" id="IPR000223">
    <property type="entry name" value="Pept_S26A_signal_pept_1"/>
</dbReference>
<evidence type="ECO:0000259" key="10">
    <source>
        <dbReference type="Pfam" id="PF10502"/>
    </source>
</evidence>
<dbReference type="PROSITE" id="PS00761">
    <property type="entry name" value="SPASE_I_3"/>
    <property type="match status" value="1"/>
</dbReference>
<dbReference type="PROSITE" id="PS00760">
    <property type="entry name" value="SPASE_I_2"/>
    <property type="match status" value="1"/>
</dbReference>
<dbReference type="PANTHER" id="PTHR43390">
    <property type="entry name" value="SIGNAL PEPTIDASE I"/>
    <property type="match status" value="1"/>
</dbReference>
<evidence type="ECO:0000256" key="9">
    <source>
        <dbReference type="RuleBase" id="RU362042"/>
    </source>
</evidence>
<dbReference type="InterPro" id="IPR019533">
    <property type="entry name" value="Peptidase_S26"/>
</dbReference>
<comment type="subcellular location">
    <subcellularLocation>
        <location evidence="9">Membrane</location>
        <topology evidence="9">Multi-pass membrane protein</topology>
    </subcellularLocation>
</comment>
<dbReference type="GO" id="GO:0004252">
    <property type="term" value="F:serine-type endopeptidase activity"/>
    <property type="evidence" value="ECO:0007669"/>
    <property type="project" value="InterPro"/>
</dbReference>
<dbReference type="InterPro" id="IPR019757">
    <property type="entry name" value="Pept_S26A_signal_pept_1_Lys-AS"/>
</dbReference>
<evidence type="ECO:0000256" key="2">
    <source>
        <dbReference type="ARBA" id="ARBA00009370"/>
    </source>
</evidence>
<evidence type="ECO:0000256" key="1">
    <source>
        <dbReference type="ARBA" id="ARBA00000677"/>
    </source>
</evidence>
<keyword evidence="12" id="KW-1185">Reference proteome</keyword>